<reference evidence="2 5" key="1">
    <citation type="journal article" date="2014" name="Int. J. Syst. Evol. Microbiol.">
        <title>Complete genome sequence of Corynebacterium casei LMG S-19264T (=DSM 44701T), isolated from a smear-ripened cheese.</title>
        <authorList>
            <consortium name="US DOE Joint Genome Institute (JGI-PGF)"/>
            <person name="Walter F."/>
            <person name="Albersmeier A."/>
            <person name="Kalinowski J."/>
            <person name="Ruckert C."/>
        </authorList>
    </citation>
    <scope>NUCLEOTIDE SEQUENCE [LARGE SCALE GENOMIC DNA]</scope>
    <source>
        <strain evidence="2 5">JCM 4205</strain>
    </source>
</reference>
<dbReference type="EMBL" id="CP023693">
    <property type="protein sequence ID" value="QEV31508.1"/>
    <property type="molecule type" value="Genomic_DNA"/>
</dbReference>
<evidence type="ECO:0000313" key="3">
    <source>
        <dbReference type="EMBL" id="QEV31508.1"/>
    </source>
</evidence>
<organism evidence="2 5">
    <name type="scientific">Streptomyces cinereoruber</name>
    <dbReference type="NCBI Taxonomy" id="67260"/>
    <lineage>
        <taxon>Bacteria</taxon>
        <taxon>Bacillati</taxon>
        <taxon>Actinomycetota</taxon>
        <taxon>Actinomycetes</taxon>
        <taxon>Kitasatosporales</taxon>
        <taxon>Streptomycetaceae</taxon>
        <taxon>Streptomyces</taxon>
    </lineage>
</organism>
<evidence type="ECO:0000256" key="1">
    <source>
        <dbReference type="SAM" id="MobiDB-lite"/>
    </source>
</evidence>
<evidence type="ECO:0000313" key="2">
    <source>
        <dbReference type="EMBL" id="GGR23062.1"/>
    </source>
</evidence>
<reference evidence="2" key="3">
    <citation type="submission" date="2023-08" db="EMBL/GenBank/DDBJ databases">
        <authorList>
            <person name="Sun Q."/>
            <person name="Ohkuma M."/>
        </authorList>
    </citation>
    <scope>NUCLEOTIDE SEQUENCE</scope>
    <source>
        <strain evidence="2">JCM 4205</strain>
    </source>
</reference>
<evidence type="ECO:0000313" key="5">
    <source>
        <dbReference type="Proteomes" id="UP000642014"/>
    </source>
</evidence>
<dbReference type="AlphaFoldDB" id="A0AAV4KHV1"/>
<dbReference type="Proteomes" id="UP000326029">
    <property type="component" value="Chromosome"/>
</dbReference>
<feature type="region of interest" description="Disordered" evidence="1">
    <location>
        <begin position="32"/>
        <end position="80"/>
    </location>
</feature>
<reference evidence="3 4" key="2">
    <citation type="submission" date="2017-09" db="EMBL/GenBank/DDBJ databases">
        <authorList>
            <person name="Lee N."/>
            <person name="Cho B.-K."/>
        </authorList>
    </citation>
    <scope>NUCLEOTIDE SEQUENCE [LARGE SCALE GENOMIC DNA]</scope>
    <source>
        <strain evidence="3 4">ATCC 19740</strain>
    </source>
</reference>
<evidence type="ECO:0000313" key="4">
    <source>
        <dbReference type="Proteomes" id="UP000326029"/>
    </source>
</evidence>
<protein>
    <submittedName>
        <fullName evidence="2">Uncharacterized protein</fullName>
    </submittedName>
</protein>
<dbReference type="EMBL" id="BMSJ01000004">
    <property type="protein sequence ID" value="GGR23062.1"/>
    <property type="molecule type" value="Genomic_DNA"/>
</dbReference>
<proteinExistence type="predicted"/>
<gene>
    <name evidence="3" type="ORF">CP977_04440</name>
    <name evidence="2" type="ORF">GCM10010497_26590</name>
</gene>
<accession>A0AAV4KHV1</accession>
<dbReference type="Proteomes" id="UP000642014">
    <property type="component" value="Unassembled WGS sequence"/>
</dbReference>
<name>A0AAV4KHV1_9ACTN</name>
<sequence length="324" mass="35516">MRGEIWLGDVVRALEAAGTEEERVRIAGLLGFAPRSVPVDDAPPSREPSPPSDDPFPRPSHEPDPRADDEPIAPPVPEEPAEPVDVLAELPLLRPVPHGPGREGDAVPREAVEPLARPTGVRLPLPHQPLLVPQWTGAIVRALLSRPVPEGPVDIPALIDTLAHERPVTSLPRLPVPTLRYGVQVLVDRGAGMQPFRRDQDELLRRVRAVVGEELVEAGYFSDAPQRGTGPGPRWTRTAYRPPRAGRPVLVLSDLGLGGPPGHRRRGTREEWTDFACAVRRAGCEAVVLSPYPARRWAAWMPRTLPLVGWDRTTRPGHVGRRRA</sequence>
<dbReference type="RefSeq" id="WP_109186489.1">
    <property type="nucleotide sequence ID" value="NZ_BMSJ01000004.1"/>
</dbReference>
<keyword evidence="4" id="KW-1185">Reference proteome</keyword>
<feature type="compositionally biased region" description="Basic and acidic residues" evidence="1">
    <location>
        <begin position="55"/>
        <end position="69"/>
    </location>
</feature>
<feature type="compositionally biased region" description="Pro residues" evidence="1">
    <location>
        <begin position="45"/>
        <end position="54"/>
    </location>
</feature>
<dbReference type="GeneID" id="95453016"/>